<dbReference type="NCBIfam" id="TIGR01573">
    <property type="entry name" value="cas2"/>
    <property type="match status" value="1"/>
</dbReference>
<name>A0A6C2U2I8_PONDE</name>
<dbReference type="PANTHER" id="PTHR34405">
    <property type="entry name" value="CRISPR-ASSOCIATED ENDORIBONUCLEASE CAS2"/>
    <property type="match status" value="1"/>
</dbReference>
<dbReference type="GO" id="GO:0043571">
    <property type="term" value="P:maintenance of CRISPR repeat elements"/>
    <property type="evidence" value="ECO:0007669"/>
    <property type="project" value="UniProtKB-UniRule"/>
</dbReference>
<sequence length="97" mass="11211">MLVLITYDVSTINKPGQRRLVRIAKTCLNYGQRVQNSVFECLVDPAQWTTLRAELLRLYKPEEDSLRFYFLGANWESKVEHHGTKDTPNLETGTLIV</sequence>
<evidence type="ECO:0000256" key="4">
    <source>
        <dbReference type="ARBA" id="ARBA00022723"/>
    </source>
</evidence>
<evidence type="ECO:0000256" key="2">
    <source>
        <dbReference type="ARBA" id="ARBA00009959"/>
    </source>
</evidence>
<evidence type="ECO:0000313" key="12">
    <source>
        <dbReference type="Proteomes" id="UP000366872"/>
    </source>
</evidence>
<dbReference type="RefSeq" id="WP_136079703.1">
    <property type="nucleotide sequence ID" value="NZ_CAAHFG010000001.1"/>
</dbReference>
<evidence type="ECO:0000256" key="7">
    <source>
        <dbReference type="ARBA" id="ARBA00022842"/>
    </source>
</evidence>
<dbReference type="SUPFAM" id="SSF143430">
    <property type="entry name" value="TTP0101/SSO1404-like"/>
    <property type="match status" value="1"/>
</dbReference>
<dbReference type="InterPro" id="IPR019199">
    <property type="entry name" value="Virulence_VapD/CRISPR_Cas2"/>
</dbReference>
<keyword evidence="4 9" id="KW-0479">Metal-binding</keyword>
<comment type="similarity">
    <text evidence="2 9 10">Belongs to the CRISPR-associated endoribonuclease Cas2 protein family.</text>
</comment>
<dbReference type="GO" id="GO:0046872">
    <property type="term" value="F:metal ion binding"/>
    <property type="evidence" value="ECO:0007669"/>
    <property type="project" value="UniProtKB-UniRule"/>
</dbReference>
<comment type="cofactor">
    <cofactor evidence="1 9">
        <name>Mg(2+)</name>
        <dbReference type="ChEBI" id="CHEBI:18420"/>
    </cofactor>
</comment>
<dbReference type="Pfam" id="PF09827">
    <property type="entry name" value="CRISPR_Cas2"/>
    <property type="match status" value="1"/>
</dbReference>
<evidence type="ECO:0000256" key="9">
    <source>
        <dbReference type="HAMAP-Rule" id="MF_01471"/>
    </source>
</evidence>
<keyword evidence="5 9" id="KW-0255">Endonuclease</keyword>
<gene>
    <name evidence="11" type="primary">cas2_1</name>
    <name evidence="9" type="synonym">cas2</name>
    <name evidence="11" type="ORF">PDESU_02761</name>
</gene>
<proteinExistence type="inferred from homology"/>
<dbReference type="AlphaFoldDB" id="A0A6C2U2I8"/>
<dbReference type="HAMAP" id="MF_01471">
    <property type="entry name" value="Cas2"/>
    <property type="match status" value="1"/>
</dbReference>
<keyword evidence="3 9" id="KW-0540">Nuclease</keyword>
<dbReference type="InterPro" id="IPR021127">
    <property type="entry name" value="CRISPR_associated_Cas2"/>
</dbReference>
<evidence type="ECO:0000256" key="1">
    <source>
        <dbReference type="ARBA" id="ARBA00001946"/>
    </source>
</evidence>
<comment type="function">
    <text evidence="9">CRISPR (clustered regularly interspaced short palindromic repeat), is an adaptive immune system that provides protection against mobile genetic elements (viruses, transposable elements and conjugative plasmids). CRISPR clusters contain sequences complementary to antecedent mobile elements and target invading nucleic acids. CRISPR clusters are transcribed and processed into CRISPR RNA (crRNA). Functions as a ssRNA-specific endoribonuclease. Involved in the integration of spacer DNA into the CRISPR cassette.</text>
</comment>
<feature type="binding site" evidence="9">
    <location>
        <position position="8"/>
    </location>
    <ligand>
        <name>Mg(2+)</name>
        <dbReference type="ChEBI" id="CHEBI:18420"/>
        <note>catalytic</note>
    </ligand>
</feature>
<dbReference type="PANTHER" id="PTHR34405:SF3">
    <property type="entry name" value="CRISPR-ASSOCIATED ENDORIBONUCLEASE CAS2 3"/>
    <property type="match status" value="1"/>
</dbReference>
<evidence type="ECO:0000256" key="6">
    <source>
        <dbReference type="ARBA" id="ARBA00022801"/>
    </source>
</evidence>
<evidence type="ECO:0000256" key="5">
    <source>
        <dbReference type="ARBA" id="ARBA00022759"/>
    </source>
</evidence>
<evidence type="ECO:0000313" key="11">
    <source>
        <dbReference type="EMBL" id="VGO14202.1"/>
    </source>
</evidence>
<dbReference type="EC" id="3.1.-.-" evidence="9"/>
<keyword evidence="7 9" id="KW-0460">Magnesium</keyword>
<dbReference type="GO" id="GO:0004521">
    <property type="term" value="F:RNA endonuclease activity"/>
    <property type="evidence" value="ECO:0007669"/>
    <property type="project" value="UniProtKB-UniRule"/>
</dbReference>
<evidence type="ECO:0000256" key="10">
    <source>
        <dbReference type="PIRNR" id="PIRNR032582"/>
    </source>
</evidence>
<dbReference type="CDD" id="cd09725">
    <property type="entry name" value="Cas2_I_II_III"/>
    <property type="match status" value="1"/>
</dbReference>
<evidence type="ECO:0000256" key="8">
    <source>
        <dbReference type="ARBA" id="ARBA00023118"/>
    </source>
</evidence>
<protein>
    <recommendedName>
        <fullName evidence="9">CRISPR-associated endoribonuclease Cas2</fullName>
        <ecNumber evidence="9">3.1.-.-</ecNumber>
    </recommendedName>
</protein>
<accession>A0A6C2U2I8</accession>
<reference evidence="11 12" key="1">
    <citation type="submission" date="2019-04" db="EMBL/GenBank/DDBJ databases">
        <authorList>
            <person name="Van Vliet M D."/>
        </authorList>
    </citation>
    <scope>NUCLEOTIDE SEQUENCE [LARGE SCALE GENOMIC DNA]</scope>
    <source>
        <strain evidence="11 12">F1</strain>
    </source>
</reference>
<keyword evidence="6 9" id="KW-0378">Hydrolase</keyword>
<keyword evidence="12" id="KW-1185">Reference proteome</keyword>
<keyword evidence="8 9" id="KW-0051">Antiviral defense</keyword>
<evidence type="ECO:0000256" key="3">
    <source>
        <dbReference type="ARBA" id="ARBA00022722"/>
    </source>
</evidence>
<dbReference type="GO" id="GO:0016787">
    <property type="term" value="F:hydrolase activity"/>
    <property type="evidence" value="ECO:0007669"/>
    <property type="project" value="UniProtKB-KW"/>
</dbReference>
<dbReference type="GO" id="GO:0051607">
    <property type="term" value="P:defense response to virus"/>
    <property type="evidence" value="ECO:0007669"/>
    <property type="project" value="UniProtKB-UniRule"/>
</dbReference>
<dbReference type="Gene3D" id="3.30.70.240">
    <property type="match status" value="1"/>
</dbReference>
<organism evidence="11 12">
    <name type="scientific">Pontiella desulfatans</name>
    <dbReference type="NCBI Taxonomy" id="2750659"/>
    <lineage>
        <taxon>Bacteria</taxon>
        <taxon>Pseudomonadati</taxon>
        <taxon>Kiritimatiellota</taxon>
        <taxon>Kiritimatiellia</taxon>
        <taxon>Kiritimatiellales</taxon>
        <taxon>Pontiellaceae</taxon>
        <taxon>Pontiella</taxon>
    </lineage>
</organism>
<dbReference type="Proteomes" id="UP000366872">
    <property type="component" value="Unassembled WGS sequence"/>
</dbReference>
<dbReference type="PIRSF" id="PIRSF032582">
    <property type="entry name" value="Cas2"/>
    <property type="match status" value="1"/>
</dbReference>
<dbReference type="EMBL" id="CAAHFG010000001">
    <property type="protein sequence ID" value="VGO14202.1"/>
    <property type="molecule type" value="Genomic_DNA"/>
</dbReference>
<comment type="subunit">
    <text evidence="9">Homodimer, forms a heterotetramer with a Cas1 homodimer.</text>
</comment>